<evidence type="ECO:0000256" key="1">
    <source>
        <dbReference type="ARBA" id="ARBA00012020"/>
    </source>
</evidence>
<evidence type="ECO:0000256" key="3">
    <source>
        <dbReference type="ARBA" id="ARBA00022679"/>
    </source>
</evidence>
<comment type="caution">
    <text evidence="7">The sequence shown here is derived from an EMBL/GenBank/DDBJ whole genome shotgun (WGS) entry which is preliminary data.</text>
</comment>
<sequence>MKIPSATQLLTTRAEIQEQEQILDALQAVISASLPTSEKVFECSLTKVPASTAFGRSKFRKIRKLFESTKNPYHQAYNYHIRRVYQVDMPTQNAAYDKKACAIGNVKPHWHGTSTANLLSILKGGLIIPTSACNGRMFGHGIYGSECSTKALNYSVGSWAEKKCVPSICFAL</sequence>
<evidence type="ECO:0000313" key="7">
    <source>
        <dbReference type="EMBL" id="MEA5521636.1"/>
    </source>
</evidence>
<dbReference type="Gene3D" id="3.90.228.10">
    <property type="match status" value="1"/>
</dbReference>
<dbReference type="InterPro" id="IPR050800">
    <property type="entry name" value="ARTD/PARP"/>
</dbReference>
<accession>A0ABU5U359</accession>
<name>A0ABU5U359_9CYAN</name>
<dbReference type="InterPro" id="IPR012317">
    <property type="entry name" value="Poly(ADP-ribose)pol_cat_dom"/>
</dbReference>
<organism evidence="7 8">
    <name type="scientific">Limnoraphis robusta CCNP1315</name>
    <dbReference type="NCBI Taxonomy" id="3110306"/>
    <lineage>
        <taxon>Bacteria</taxon>
        <taxon>Bacillati</taxon>
        <taxon>Cyanobacteriota</taxon>
        <taxon>Cyanophyceae</taxon>
        <taxon>Oscillatoriophycideae</taxon>
        <taxon>Oscillatoriales</taxon>
        <taxon>Sirenicapillariaceae</taxon>
        <taxon>Limnoraphis</taxon>
    </lineage>
</organism>
<dbReference type="EMBL" id="JAYGHT010000135">
    <property type="protein sequence ID" value="MEA5521636.1"/>
    <property type="molecule type" value="Genomic_DNA"/>
</dbReference>
<keyword evidence="4" id="KW-0520">NAD</keyword>
<protein>
    <recommendedName>
        <fullName evidence="1">NAD(+) ADP-ribosyltransferase</fullName>
        <ecNumber evidence="1">2.4.2.30</ecNumber>
    </recommendedName>
</protein>
<proteinExistence type="predicted"/>
<reference evidence="7 8" key="1">
    <citation type="submission" date="2023-12" db="EMBL/GenBank/DDBJ databases">
        <title>Baltic Sea Cyanobacteria.</title>
        <authorList>
            <person name="Delbaje E."/>
            <person name="Fewer D.P."/>
            <person name="Shishido T.K."/>
        </authorList>
    </citation>
    <scope>NUCLEOTIDE SEQUENCE [LARGE SCALE GENOMIC DNA]</scope>
    <source>
        <strain evidence="7 8">CCNP 1315</strain>
    </source>
</reference>
<comment type="catalytic activity">
    <reaction evidence="5">
        <text>NAD(+) + (ADP-D-ribosyl)n-acceptor = nicotinamide + (ADP-D-ribosyl)n+1-acceptor + H(+).</text>
        <dbReference type="EC" id="2.4.2.30"/>
    </reaction>
</comment>
<dbReference type="SUPFAM" id="SSF56399">
    <property type="entry name" value="ADP-ribosylation"/>
    <property type="match status" value="1"/>
</dbReference>
<dbReference type="PANTHER" id="PTHR10459">
    <property type="entry name" value="DNA LIGASE"/>
    <property type="match status" value="1"/>
</dbReference>
<dbReference type="RefSeq" id="WP_323273282.1">
    <property type="nucleotide sequence ID" value="NZ_JAYGHT010000135.1"/>
</dbReference>
<keyword evidence="8" id="KW-1185">Reference proteome</keyword>
<dbReference type="Pfam" id="PF00644">
    <property type="entry name" value="PARP"/>
    <property type="match status" value="1"/>
</dbReference>
<keyword evidence="3" id="KW-0808">Transferase</keyword>
<dbReference type="Proteomes" id="UP001301728">
    <property type="component" value="Unassembled WGS sequence"/>
</dbReference>
<evidence type="ECO:0000256" key="2">
    <source>
        <dbReference type="ARBA" id="ARBA00022676"/>
    </source>
</evidence>
<gene>
    <name evidence="7" type="ORF">VB854_22105</name>
</gene>
<dbReference type="PROSITE" id="PS51059">
    <property type="entry name" value="PARP_CATALYTIC"/>
    <property type="match status" value="1"/>
</dbReference>
<feature type="domain" description="PARP catalytic" evidence="6">
    <location>
        <begin position="31"/>
        <end position="172"/>
    </location>
</feature>
<evidence type="ECO:0000313" key="8">
    <source>
        <dbReference type="Proteomes" id="UP001301728"/>
    </source>
</evidence>
<evidence type="ECO:0000256" key="4">
    <source>
        <dbReference type="ARBA" id="ARBA00023027"/>
    </source>
</evidence>
<dbReference type="PANTHER" id="PTHR10459:SF60">
    <property type="entry name" value="POLY [ADP-RIBOSE] POLYMERASE 2"/>
    <property type="match status" value="1"/>
</dbReference>
<evidence type="ECO:0000256" key="5">
    <source>
        <dbReference type="ARBA" id="ARBA00033987"/>
    </source>
</evidence>
<dbReference type="EC" id="2.4.2.30" evidence="1"/>
<keyword evidence="2" id="KW-0328">Glycosyltransferase</keyword>
<evidence type="ECO:0000259" key="6">
    <source>
        <dbReference type="PROSITE" id="PS51059"/>
    </source>
</evidence>